<dbReference type="AlphaFoldDB" id="C3YJR2"/>
<proteinExistence type="predicted"/>
<feature type="region of interest" description="Disordered" evidence="1">
    <location>
        <begin position="1"/>
        <end position="69"/>
    </location>
</feature>
<sequence>MTSNSDISDQKSPSECPLGGGQVSEGNVQKDHDFCGDDITSDVTSDVKNTCRLPDPTDGENAGNDVISRWGETSPRRADFTEAEVITVTACPVRHELSAATRDVIGSTPHVTDKTDTEISLGQFLSEGHL</sequence>
<evidence type="ECO:0000313" key="2">
    <source>
        <dbReference type="EMBL" id="EEN59369.1"/>
    </source>
</evidence>
<evidence type="ECO:0000256" key="1">
    <source>
        <dbReference type="SAM" id="MobiDB-lite"/>
    </source>
</evidence>
<reference evidence="2" key="1">
    <citation type="journal article" date="2008" name="Nature">
        <title>The amphioxus genome and the evolution of the chordate karyotype.</title>
        <authorList>
            <consortium name="US DOE Joint Genome Institute (JGI-PGF)"/>
            <person name="Putnam N.H."/>
            <person name="Butts T."/>
            <person name="Ferrier D.E.K."/>
            <person name="Furlong R.F."/>
            <person name="Hellsten U."/>
            <person name="Kawashima T."/>
            <person name="Robinson-Rechavi M."/>
            <person name="Shoguchi E."/>
            <person name="Terry A."/>
            <person name="Yu J.-K."/>
            <person name="Benito-Gutierrez E.L."/>
            <person name="Dubchak I."/>
            <person name="Garcia-Fernandez J."/>
            <person name="Gibson-Brown J.J."/>
            <person name="Grigoriev I.V."/>
            <person name="Horton A.C."/>
            <person name="de Jong P.J."/>
            <person name="Jurka J."/>
            <person name="Kapitonov V.V."/>
            <person name="Kohara Y."/>
            <person name="Kuroki Y."/>
            <person name="Lindquist E."/>
            <person name="Lucas S."/>
            <person name="Osoegawa K."/>
            <person name="Pennacchio L.A."/>
            <person name="Salamov A.A."/>
            <person name="Satou Y."/>
            <person name="Sauka-Spengler T."/>
            <person name="Schmutz J."/>
            <person name="Shin-I T."/>
            <person name="Toyoda A."/>
            <person name="Bronner-Fraser M."/>
            <person name="Fujiyama A."/>
            <person name="Holland L.Z."/>
            <person name="Holland P.W.H."/>
            <person name="Satoh N."/>
            <person name="Rokhsar D.S."/>
        </authorList>
    </citation>
    <scope>NUCLEOTIDE SEQUENCE [LARGE SCALE GENOMIC DNA]</scope>
    <source>
        <strain evidence="2">S238N-H82</strain>
        <tissue evidence="2">Testes</tissue>
    </source>
</reference>
<protein>
    <submittedName>
        <fullName evidence="2">Uncharacterized protein</fullName>
    </submittedName>
</protein>
<feature type="compositionally biased region" description="Polar residues" evidence="1">
    <location>
        <begin position="1"/>
        <end position="13"/>
    </location>
</feature>
<accession>C3YJR2</accession>
<name>C3YJR2_BRAFL</name>
<dbReference type="EMBL" id="GG666520">
    <property type="protein sequence ID" value="EEN59369.1"/>
    <property type="molecule type" value="Genomic_DNA"/>
</dbReference>
<organism>
    <name type="scientific">Branchiostoma floridae</name>
    <name type="common">Florida lancelet</name>
    <name type="synonym">Amphioxus</name>
    <dbReference type="NCBI Taxonomy" id="7739"/>
    <lineage>
        <taxon>Eukaryota</taxon>
        <taxon>Metazoa</taxon>
        <taxon>Chordata</taxon>
        <taxon>Cephalochordata</taxon>
        <taxon>Leptocardii</taxon>
        <taxon>Amphioxiformes</taxon>
        <taxon>Branchiostomatidae</taxon>
        <taxon>Branchiostoma</taxon>
    </lineage>
</organism>
<dbReference type="InParanoid" id="C3YJR2"/>
<gene>
    <name evidence="2" type="ORF">BRAFLDRAFT_80351</name>
</gene>